<evidence type="ECO:0008006" key="4">
    <source>
        <dbReference type="Google" id="ProtNLM"/>
    </source>
</evidence>
<evidence type="ECO:0000313" key="2">
    <source>
        <dbReference type="EMBL" id="KAH9836159.1"/>
    </source>
</evidence>
<dbReference type="InterPro" id="IPR014756">
    <property type="entry name" value="Ig_E-set"/>
</dbReference>
<feature type="region of interest" description="Disordered" evidence="1">
    <location>
        <begin position="359"/>
        <end position="390"/>
    </location>
</feature>
<reference evidence="2 3" key="1">
    <citation type="journal article" date="2021" name="Environ. Microbiol.">
        <title>Gene family expansions and transcriptome signatures uncover fungal adaptations to wood decay.</title>
        <authorList>
            <person name="Hage H."/>
            <person name="Miyauchi S."/>
            <person name="Viragh M."/>
            <person name="Drula E."/>
            <person name="Min B."/>
            <person name="Chaduli D."/>
            <person name="Navarro D."/>
            <person name="Favel A."/>
            <person name="Norest M."/>
            <person name="Lesage-Meessen L."/>
            <person name="Balint B."/>
            <person name="Merenyi Z."/>
            <person name="de Eugenio L."/>
            <person name="Morin E."/>
            <person name="Martinez A.T."/>
            <person name="Baldrian P."/>
            <person name="Stursova M."/>
            <person name="Martinez M.J."/>
            <person name="Novotny C."/>
            <person name="Magnuson J.K."/>
            <person name="Spatafora J.W."/>
            <person name="Maurice S."/>
            <person name="Pangilinan J."/>
            <person name="Andreopoulos W."/>
            <person name="LaButti K."/>
            <person name="Hundley H."/>
            <person name="Na H."/>
            <person name="Kuo A."/>
            <person name="Barry K."/>
            <person name="Lipzen A."/>
            <person name="Henrissat B."/>
            <person name="Riley R."/>
            <person name="Ahrendt S."/>
            <person name="Nagy L.G."/>
            <person name="Grigoriev I.V."/>
            <person name="Martin F."/>
            <person name="Rosso M.N."/>
        </authorList>
    </citation>
    <scope>NUCLEOTIDE SEQUENCE [LARGE SCALE GENOMIC DNA]</scope>
    <source>
        <strain evidence="2 3">CIRM-BRFM 1785</strain>
    </source>
</reference>
<gene>
    <name evidence="2" type="ORF">C8Q71DRAFT_858163</name>
</gene>
<dbReference type="InterPro" id="IPR014752">
    <property type="entry name" value="Arrestin-like_C"/>
</dbReference>
<dbReference type="PANTHER" id="PTHR11188:SF17">
    <property type="entry name" value="FI21816P1"/>
    <property type="match status" value="1"/>
</dbReference>
<dbReference type="RefSeq" id="XP_047778444.1">
    <property type="nucleotide sequence ID" value="XM_047927488.1"/>
</dbReference>
<name>A0ABQ8KEI9_9APHY</name>
<dbReference type="Gene3D" id="2.60.40.640">
    <property type="match status" value="1"/>
</dbReference>
<accession>A0ABQ8KEI9</accession>
<organism evidence="2 3">
    <name type="scientific">Rhodofomes roseus</name>
    <dbReference type="NCBI Taxonomy" id="34475"/>
    <lineage>
        <taxon>Eukaryota</taxon>
        <taxon>Fungi</taxon>
        <taxon>Dikarya</taxon>
        <taxon>Basidiomycota</taxon>
        <taxon>Agaricomycotina</taxon>
        <taxon>Agaricomycetes</taxon>
        <taxon>Polyporales</taxon>
        <taxon>Rhodofomes</taxon>
    </lineage>
</organism>
<dbReference type="SUPFAM" id="SSF81296">
    <property type="entry name" value="E set domains"/>
    <property type="match status" value="1"/>
</dbReference>
<keyword evidence="3" id="KW-1185">Reference proteome</keyword>
<evidence type="ECO:0000256" key="1">
    <source>
        <dbReference type="SAM" id="MobiDB-lite"/>
    </source>
</evidence>
<sequence length="390" mass="43073">MDSSIQVVLSNYTCVAGGTLSGRVTLSFPLLQQEQIEEVHLKFRGSVYTYISPARTDLNETRDVDIIRDQISVWSRGSAYPPPDSHTLTIPFSFNVPRDIPPSYDFTALECRAVVRYGVEAVGARKGALRLNKRVFVAVVGLPVDPPGSQLRAILQAGWTGAWSTEVKHKQIRAGFWGEHADVSVEFKYPALPTIPLFASVPFELIIVTTSKSSKRTPGSESKPIWPAPPTRPEGVRLELRRTAYVQTSHLTWKQHDSLSLLGDLGEPGKGLNVQVRPAAKEWLSINGTKGRWRQQTTFSSSFNLACPPSFKFPTLSVEYNLTVIVPFSGLNNTLRLEIPITVSSGIILSRSLELPDYDAPPTSARPENADYMSPPPTLELPPSYWSSAE</sequence>
<dbReference type="GeneID" id="72008220"/>
<dbReference type="InterPro" id="IPR050357">
    <property type="entry name" value="Arrestin_domain-protein"/>
</dbReference>
<dbReference type="Proteomes" id="UP000814176">
    <property type="component" value="Unassembled WGS sequence"/>
</dbReference>
<proteinExistence type="predicted"/>
<protein>
    <recommendedName>
        <fullName evidence="4">Arrestin-like N-terminal domain-containing protein</fullName>
    </recommendedName>
</protein>
<comment type="caution">
    <text evidence="2">The sequence shown here is derived from an EMBL/GenBank/DDBJ whole genome shotgun (WGS) entry which is preliminary data.</text>
</comment>
<feature type="region of interest" description="Disordered" evidence="1">
    <location>
        <begin position="214"/>
        <end position="233"/>
    </location>
</feature>
<evidence type="ECO:0000313" key="3">
    <source>
        <dbReference type="Proteomes" id="UP000814176"/>
    </source>
</evidence>
<dbReference type="PANTHER" id="PTHR11188">
    <property type="entry name" value="ARRESTIN DOMAIN CONTAINING PROTEIN"/>
    <property type="match status" value="1"/>
</dbReference>
<dbReference type="EMBL" id="JADCUA010000011">
    <property type="protein sequence ID" value="KAH9836159.1"/>
    <property type="molecule type" value="Genomic_DNA"/>
</dbReference>